<dbReference type="EMBL" id="QGUI01000767">
    <property type="protein sequence ID" value="PZM91423.1"/>
    <property type="molecule type" value="Genomic_DNA"/>
</dbReference>
<reference evidence="2" key="1">
    <citation type="submission" date="2018-05" db="EMBL/GenBank/DDBJ databases">
        <authorList>
            <person name="Moura L."/>
            <person name="Setubal J.C."/>
        </authorList>
    </citation>
    <scope>NUCLEOTIDE SEQUENCE</scope>
    <source>
        <strain evidence="2">ZC4RG45</strain>
    </source>
</reference>
<dbReference type="AlphaFoldDB" id="A0A2W4L2Y1"/>
<dbReference type="PANTHER" id="PTHR23419:SF8">
    <property type="entry name" value="FI09726P"/>
    <property type="match status" value="1"/>
</dbReference>
<dbReference type="InterPro" id="IPR004323">
    <property type="entry name" value="Ion_tolerance_CutA"/>
</dbReference>
<dbReference type="GO" id="GO:0005507">
    <property type="term" value="F:copper ion binding"/>
    <property type="evidence" value="ECO:0007669"/>
    <property type="project" value="TreeGrafter"/>
</dbReference>
<dbReference type="Gene3D" id="3.30.70.120">
    <property type="match status" value="1"/>
</dbReference>
<reference evidence="2 4" key="3">
    <citation type="journal article" date="2021" name="BMC Genomics">
        <title>Genome-resolved metagenome and metatranscriptome analyses of thermophilic composting reveal key bacterial players and their metabolic interactions.</title>
        <authorList>
            <person name="Braga L.P.P."/>
            <person name="Pereira R.V."/>
            <person name="Martins L.F."/>
            <person name="Moura L.M.S."/>
            <person name="Sanchez F.B."/>
            <person name="Patane J.S.L."/>
            <person name="da Silva A.M."/>
            <person name="Setubal J.C."/>
        </authorList>
    </citation>
    <scope>NUCLEOTIDE SEQUENCE [LARGE SCALE GENOMIC DNA]</scope>
    <source>
        <strain evidence="2">ZC4RG45</strain>
    </source>
</reference>
<accession>A0A2W4L2Y1</accession>
<name>A0A2W4L2Y1_9PSEU</name>
<evidence type="ECO:0000313" key="4">
    <source>
        <dbReference type="Proteomes" id="UP000249324"/>
    </source>
</evidence>
<dbReference type="EMBL" id="QGUI02000101">
    <property type="protein sequence ID" value="MFO7192476.1"/>
    <property type="molecule type" value="Genomic_DNA"/>
</dbReference>
<dbReference type="InterPro" id="IPR011322">
    <property type="entry name" value="N-reg_PII-like_a/b"/>
</dbReference>
<dbReference type="STRING" id="1111738.GCA_000427905_00142"/>
<dbReference type="GO" id="GO:0010038">
    <property type="term" value="P:response to metal ion"/>
    <property type="evidence" value="ECO:0007669"/>
    <property type="project" value="InterPro"/>
</dbReference>
<sequence length="105" mass="11734">MAEHVVVATTTDSEDRARQLAASVIEAKLGACAQIVPITSVYRWEGEVRTDQEWRVEIKTAADRAADLTEHLKQKHTYDVPEIIATPVEGGSAEYLAWVVQETRR</sequence>
<reference evidence="3" key="2">
    <citation type="submission" date="2018-05" db="EMBL/GenBank/DDBJ databases">
        <authorList>
            <person name="Lanie J.A."/>
            <person name="Ng W.-L."/>
            <person name="Kazmierczak K.M."/>
            <person name="Andrzejewski T.M."/>
            <person name="Davidsen T.M."/>
            <person name="Wayne K.J."/>
            <person name="Tettelin H."/>
            <person name="Glass J.I."/>
            <person name="Rusch D."/>
            <person name="Podicherti R."/>
            <person name="Tsui H.-C.T."/>
            <person name="Winkler M.E."/>
        </authorList>
    </citation>
    <scope>NUCLEOTIDE SEQUENCE</scope>
    <source>
        <strain evidence="3">ZC4RG45</strain>
    </source>
</reference>
<organism evidence="3">
    <name type="scientific">Thermocrispum agreste</name>
    <dbReference type="NCBI Taxonomy" id="37925"/>
    <lineage>
        <taxon>Bacteria</taxon>
        <taxon>Bacillati</taxon>
        <taxon>Actinomycetota</taxon>
        <taxon>Actinomycetes</taxon>
        <taxon>Pseudonocardiales</taxon>
        <taxon>Pseudonocardiaceae</taxon>
        <taxon>Thermocrispum</taxon>
    </lineage>
</organism>
<dbReference type="Proteomes" id="UP000249324">
    <property type="component" value="Unassembled WGS sequence"/>
</dbReference>
<protein>
    <submittedName>
        <fullName evidence="3">Divalent-cation tolerance protein CutA</fullName>
    </submittedName>
</protein>
<evidence type="ECO:0000256" key="1">
    <source>
        <dbReference type="ARBA" id="ARBA00010169"/>
    </source>
</evidence>
<dbReference type="PANTHER" id="PTHR23419">
    <property type="entry name" value="DIVALENT CATION TOLERANCE CUTA-RELATED"/>
    <property type="match status" value="1"/>
</dbReference>
<evidence type="ECO:0000313" key="2">
    <source>
        <dbReference type="EMBL" id="MFO7192476.1"/>
    </source>
</evidence>
<comment type="similarity">
    <text evidence="1">Belongs to the CutA family.</text>
</comment>
<dbReference type="Pfam" id="PF03091">
    <property type="entry name" value="CutA1"/>
    <property type="match status" value="1"/>
</dbReference>
<dbReference type="SUPFAM" id="SSF54913">
    <property type="entry name" value="GlnB-like"/>
    <property type="match status" value="1"/>
</dbReference>
<dbReference type="InterPro" id="IPR015867">
    <property type="entry name" value="N-reg_PII/ATP_PRibTrfase_C"/>
</dbReference>
<proteinExistence type="inferred from homology"/>
<comment type="caution">
    <text evidence="3">The sequence shown here is derived from an EMBL/GenBank/DDBJ whole genome shotgun (WGS) entry which is preliminary data.</text>
</comment>
<gene>
    <name evidence="2" type="primary">cutA</name>
    <name evidence="2" type="ORF">DIU77_009575</name>
    <name evidence="3" type="ORF">DIU77_16805</name>
</gene>
<evidence type="ECO:0000313" key="3">
    <source>
        <dbReference type="EMBL" id="PZM91423.1"/>
    </source>
</evidence>
<reference evidence="2" key="4">
    <citation type="submission" date="2023-08" db="EMBL/GenBank/DDBJ databases">
        <authorList>
            <person name="Guima S.E.S."/>
            <person name="Martins L.F."/>
            <person name="Silva A.M."/>
            <person name="Setubal J.C."/>
        </authorList>
    </citation>
    <scope>NUCLEOTIDE SEQUENCE</scope>
    <source>
        <strain evidence="2">ZC4RG45</strain>
    </source>
</reference>